<dbReference type="InterPro" id="IPR024557">
    <property type="entry name" value="CNOT1_dom_4"/>
</dbReference>
<dbReference type="Gene3D" id="1.25.40.180">
    <property type="match status" value="1"/>
</dbReference>
<dbReference type="GO" id="GO:0000288">
    <property type="term" value="P:nuclear-transcribed mRNA catabolic process, deadenylation-dependent decay"/>
    <property type="evidence" value="ECO:0007669"/>
    <property type="project" value="TreeGrafter"/>
</dbReference>
<dbReference type="Pfam" id="PF16418">
    <property type="entry name" value="CNOT1_HEAT"/>
    <property type="match status" value="1"/>
</dbReference>
<dbReference type="PANTHER" id="PTHR13162:SF8">
    <property type="entry name" value="CCR4-NOT TRANSCRIPTION COMPLEX SUBUNIT 1"/>
    <property type="match status" value="1"/>
</dbReference>
<keyword evidence="2" id="KW-0678">Repressor</keyword>
<dbReference type="PANTHER" id="PTHR13162">
    <property type="entry name" value="CCR4-NOT TRANSCRIPTION COMPLEX"/>
    <property type="match status" value="1"/>
</dbReference>
<dbReference type="InterPro" id="IPR032191">
    <property type="entry name" value="CNOT1_CAF1_bind"/>
</dbReference>
<feature type="domain" description="Brix" evidence="7">
    <location>
        <begin position="1"/>
        <end position="112"/>
    </location>
</feature>
<organism evidence="8 9">
    <name type="scientific">Coptis chinensis</name>
    <dbReference type="NCBI Taxonomy" id="261450"/>
    <lineage>
        <taxon>Eukaryota</taxon>
        <taxon>Viridiplantae</taxon>
        <taxon>Streptophyta</taxon>
        <taxon>Embryophyta</taxon>
        <taxon>Tracheophyta</taxon>
        <taxon>Spermatophyta</taxon>
        <taxon>Magnoliopsida</taxon>
        <taxon>Ranunculales</taxon>
        <taxon>Ranunculaceae</taxon>
        <taxon>Coptidoideae</taxon>
        <taxon>Coptis</taxon>
    </lineage>
</organism>
<reference evidence="8 9" key="1">
    <citation type="submission" date="2020-10" db="EMBL/GenBank/DDBJ databases">
        <title>The Coptis chinensis genome and diversification of protoberbering-type alkaloids.</title>
        <authorList>
            <person name="Wang B."/>
            <person name="Shu S."/>
            <person name="Song C."/>
            <person name="Liu Y."/>
        </authorList>
    </citation>
    <scope>NUCLEOTIDE SEQUENCE [LARGE SCALE GENOMIC DNA]</scope>
    <source>
        <strain evidence="8">HL-2020</strain>
        <tissue evidence="8">Leaf</tissue>
    </source>
</reference>
<dbReference type="GO" id="GO:0017148">
    <property type="term" value="P:negative regulation of translation"/>
    <property type="evidence" value="ECO:0007669"/>
    <property type="project" value="InterPro"/>
</dbReference>
<dbReference type="InterPro" id="IPR007109">
    <property type="entry name" value="Brix"/>
</dbReference>
<dbReference type="GO" id="GO:0019843">
    <property type="term" value="F:rRNA binding"/>
    <property type="evidence" value="ECO:0007669"/>
    <property type="project" value="InterPro"/>
</dbReference>
<evidence type="ECO:0000256" key="2">
    <source>
        <dbReference type="ARBA" id="ARBA00022491"/>
    </source>
</evidence>
<keyword evidence="4" id="KW-0804">Transcription</keyword>
<dbReference type="EMBL" id="JADFTS010000009">
    <property type="protein sequence ID" value="KAF9590865.1"/>
    <property type="molecule type" value="Genomic_DNA"/>
</dbReference>
<dbReference type="PROSITE" id="PS50833">
    <property type="entry name" value="BRIX"/>
    <property type="match status" value="1"/>
</dbReference>
<sequence>MNSYSYDKKIAPKVGTKPFFAFIGEGFESVEELKHLKEVLLDLFRGEVIENLNLAGVDRVFVCTAVSSKKVFLTHCALRLKRSGTVVPRMELVEVGPSMDLVMRRHRLPNDGLRKEAMKTSLEKPKKKVKNVSSDVIQGKVGKIYIPDQQVGGMELSYNAKGLKRERREAKMNKETTSNEPKKQKVDQELFLFDLPVRQMYCAAEMDHASSVRLVLEYPLKRCPEVLVVGIAHITTAFNLLQYEVVSRSGLILQLWHGNRNLLLRGFMDIHSSDPENLNRILSLCLDSKIFPSVLDTTPFSFSIKLAALALGKEQWNLEKWLSDNLSTYKDTFFEECLKFLKDTASGVSQDVPASPFQNSGAVRNVSSEISSIFFKVILPFQCSPVLQSQAGQNISRKLFEEMKRLHVASMHVDPRLQNGGAPDSSASDGYPDDIEAEANSYFHQMFSGQLTIETMVDSLGHFKESTENRCRLTPASEVQDKILFMINNISTANIEVKAKEFTEILKEEYHPWFAQYMVIKRASIEPNFHDLYLKFLDKVLLRSELIKLSSEKCSLLKNLGSWLGKFTIGRNQVLRAREIDPKVLIIEAYEKGLMIAVIPFTSKVLEPCQSSAAYQPPNPWTMGILGVLSEIYALPNLKMNLKFDIECTAPLHLAPGVLVDEEKMALLSISERLPSGSFFSPQLPTLIPYLRANIILNPKLSALGLHMHFQSIVPGAMERAIKEIMTPVVQRSVTIATQTSKELVLKESLRVSISNHLRNSLQSLSISSNLLESPVQLVTNDNLDLGCALVEQAATEKALQTIAVRRKHREGVGASYFDASTYTQGPMGVVPESLRPKPGRLSHSQQRVYESSNTVPYGPPASSGLSVSSGLSRAYGPTSGQLNSGIYSSAQGSSGFSAIAQPLDLISEEMDNSSAQLLSGSSGHVGASDAAVRHGSEITAVTSFSATITVPELHSVEPTIAAKDMGATTQLSPSATERLGGSMLEPLLSTGDALEKYQVVSQKLETLIGNDGRDAEIQGVIGEVPDIILRCISHDEAALAVAQKVFKSLYENASNTVHVNAHLAILVATRDVCKLVVKELTSWVMYSDEERKFNKDITLGLIRYELLNLAEYNVHMAKLIDEAATEFSISLLQTLVVQEPGASVSELHNLVDALGKLATRPGSPESLQQLVEIARNPASIAGTLSGFNMGKDEKARLSRDKKAPSGRIMMSRDDYNSSESSSVDATGFREQVSLLFAEWCRICELAANYEASSTQFLSQLLGLLKDIDFSEHFFRILTHGVLDQPLKVQFLSKILSVTVRVIQRDAEDKKVAFNPRPYFRLFINWLLDLGRSDTGLESAGLQPLKVPGFSFCDVIPPSCIQMRNVILSAFPRNMRLPDPSTPNLKIDLLAEISQSPSIFSEVDASLKSKQMKADIDEYLKTRPQGSPFLAEMKQRLLLPHVEAT</sequence>
<keyword evidence="3" id="KW-0805">Transcription regulation</keyword>
<name>A0A835H290_9MAGN</name>
<keyword evidence="5" id="KW-0539">Nucleus</keyword>
<dbReference type="GO" id="GO:0006364">
    <property type="term" value="P:rRNA processing"/>
    <property type="evidence" value="ECO:0007669"/>
    <property type="project" value="InterPro"/>
</dbReference>
<evidence type="ECO:0000256" key="3">
    <source>
        <dbReference type="ARBA" id="ARBA00023015"/>
    </source>
</evidence>
<evidence type="ECO:0000256" key="6">
    <source>
        <dbReference type="SAM" id="MobiDB-lite"/>
    </source>
</evidence>
<evidence type="ECO:0000313" key="8">
    <source>
        <dbReference type="EMBL" id="KAF9590865.1"/>
    </source>
</evidence>
<comment type="caution">
    <text evidence="8">The sequence shown here is derived from an EMBL/GenBank/DDBJ whole genome shotgun (WGS) entry which is preliminary data.</text>
</comment>
<dbReference type="InterPro" id="IPR007196">
    <property type="entry name" value="CCR4-Not_Not1_C"/>
</dbReference>
<feature type="region of interest" description="Disordered" evidence="6">
    <location>
        <begin position="1196"/>
        <end position="1216"/>
    </location>
</feature>
<dbReference type="GO" id="GO:0000932">
    <property type="term" value="C:P-body"/>
    <property type="evidence" value="ECO:0007669"/>
    <property type="project" value="TreeGrafter"/>
</dbReference>
<dbReference type="Gene3D" id="1.25.40.800">
    <property type="match status" value="1"/>
</dbReference>
<dbReference type="Proteomes" id="UP000631114">
    <property type="component" value="Unassembled WGS sequence"/>
</dbReference>
<dbReference type="Pfam" id="PF04054">
    <property type="entry name" value="Not1"/>
    <property type="match status" value="1"/>
</dbReference>
<comment type="subcellular location">
    <subcellularLocation>
        <location evidence="1">Nucleus</location>
    </subcellularLocation>
</comment>
<dbReference type="Pfam" id="PF12842">
    <property type="entry name" value="DUF3819"/>
    <property type="match status" value="1"/>
</dbReference>
<dbReference type="GO" id="GO:0005634">
    <property type="term" value="C:nucleus"/>
    <property type="evidence" value="ECO:0007669"/>
    <property type="project" value="UniProtKB-SubCell"/>
</dbReference>
<evidence type="ECO:0000313" key="9">
    <source>
        <dbReference type="Proteomes" id="UP000631114"/>
    </source>
</evidence>
<dbReference type="Pfam" id="PF04427">
    <property type="entry name" value="Brix"/>
    <property type="match status" value="1"/>
</dbReference>
<accession>A0A835H290</accession>
<evidence type="ECO:0000256" key="4">
    <source>
        <dbReference type="ARBA" id="ARBA00023163"/>
    </source>
</evidence>
<keyword evidence="9" id="KW-1185">Reference proteome</keyword>
<evidence type="ECO:0000256" key="5">
    <source>
        <dbReference type="ARBA" id="ARBA00023242"/>
    </source>
</evidence>
<dbReference type="Pfam" id="PF16415">
    <property type="entry name" value="CNOT1_CAF1_bind"/>
    <property type="match status" value="1"/>
</dbReference>
<dbReference type="InterPro" id="IPR032193">
    <property type="entry name" value="CNOT1_TTP_bind"/>
</dbReference>
<protein>
    <recommendedName>
        <fullName evidence="7">Brix domain-containing protein</fullName>
    </recommendedName>
</protein>
<dbReference type="Pfam" id="PF16417">
    <property type="entry name" value="CNOT1_TTP_bind"/>
    <property type="match status" value="1"/>
</dbReference>
<dbReference type="Pfam" id="PF25097">
    <property type="entry name" value="ARM_Cnot1"/>
    <property type="match status" value="1"/>
</dbReference>
<dbReference type="InterPro" id="IPR040398">
    <property type="entry name" value="Not1"/>
</dbReference>
<proteinExistence type="predicted"/>
<evidence type="ECO:0000259" key="7">
    <source>
        <dbReference type="PROSITE" id="PS50833"/>
    </source>
</evidence>
<dbReference type="GO" id="GO:0030015">
    <property type="term" value="C:CCR4-NOT core complex"/>
    <property type="evidence" value="ECO:0007669"/>
    <property type="project" value="InterPro"/>
</dbReference>
<dbReference type="CDD" id="cd20710">
    <property type="entry name" value="NOT1_connector"/>
    <property type="match status" value="1"/>
</dbReference>
<gene>
    <name evidence="8" type="ORF">IFM89_039174</name>
</gene>
<dbReference type="Gene3D" id="1.25.40.790">
    <property type="match status" value="3"/>
</dbReference>
<dbReference type="GO" id="GO:0060090">
    <property type="term" value="F:molecular adaptor activity"/>
    <property type="evidence" value="ECO:0007669"/>
    <property type="project" value="TreeGrafter"/>
</dbReference>
<dbReference type="OrthoDB" id="1933107at2759"/>
<dbReference type="InterPro" id="IPR055454">
    <property type="entry name" value="CNOT1-like_NOT1_connector"/>
</dbReference>
<evidence type="ECO:0000256" key="1">
    <source>
        <dbReference type="ARBA" id="ARBA00004123"/>
    </source>
</evidence>
<dbReference type="InterPro" id="IPR032194">
    <property type="entry name" value="CNOT1_HEAT"/>
</dbReference>